<sequence length="45" mass="5307">MGMIEIFRRQNKAKTLKSSLYLVFPDLGKKRSLVPKNFDSRSYDQ</sequence>
<reference evidence="1 2" key="1">
    <citation type="journal article" date="2008" name="Proc. Natl. Acad. Sci. U.S.A.">
        <title>Niche adaptation and genome expansion in the chlorophyll d-producing cyanobacterium Acaryochloris marina.</title>
        <authorList>
            <person name="Swingley W.D."/>
            <person name="Chen M."/>
            <person name="Cheung P.C."/>
            <person name="Conrad A.L."/>
            <person name="Dejesa L.C."/>
            <person name="Hao J."/>
            <person name="Honchak B.M."/>
            <person name="Karbach L.E."/>
            <person name="Kurdoglu A."/>
            <person name="Lahiri S."/>
            <person name="Mastrian S.D."/>
            <person name="Miyashita H."/>
            <person name="Page L."/>
            <person name="Ramakrishna P."/>
            <person name="Satoh S."/>
            <person name="Sattley W.M."/>
            <person name="Shimada Y."/>
            <person name="Taylor H.L."/>
            <person name="Tomo T."/>
            <person name="Tsuchiya T."/>
            <person name="Wang Z.T."/>
            <person name="Raymond J."/>
            <person name="Mimuro M."/>
            <person name="Blankenship R.E."/>
            <person name="Touchman J.W."/>
        </authorList>
    </citation>
    <scope>NUCLEOTIDE SEQUENCE [LARGE SCALE GENOMIC DNA]</scope>
    <source>
        <strain evidence="2">MBIC 11017</strain>
    </source>
</reference>
<dbReference type="AlphaFoldDB" id="B0CBJ4"/>
<proteinExistence type="predicted"/>
<name>B0CBJ4_ACAM1</name>
<evidence type="ECO:0000313" key="1">
    <source>
        <dbReference type="EMBL" id="ABW29112.1"/>
    </source>
</evidence>
<protein>
    <submittedName>
        <fullName evidence="1">Uncharacterized protein</fullName>
    </submittedName>
</protein>
<dbReference type="HOGENOM" id="CLU_3194729_0_0_3"/>
<dbReference type="KEGG" id="amr:AM1_4131"/>
<gene>
    <name evidence="1" type="ordered locus">AM1_4131</name>
</gene>
<organism evidence="1 2">
    <name type="scientific">Acaryochloris marina (strain MBIC 11017)</name>
    <dbReference type="NCBI Taxonomy" id="329726"/>
    <lineage>
        <taxon>Bacteria</taxon>
        <taxon>Bacillati</taxon>
        <taxon>Cyanobacteriota</taxon>
        <taxon>Cyanophyceae</taxon>
        <taxon>Acaryochloridales</taxon>
        <taxon>Acaryochloridaceae</taxon>
        <taxon>Acaryochloris</taxon>
    </lineage>
</organism>
<keyword evidence="2" id="KW-1185">Reference proteome</keyword>
<accession>B0CBJ4</accession>
<dbReference type="EMBL" id="CP000828">
    <property type="protein sequence ID" value="ABW29112.1"/>
    <property type="molecule type" value="Genomic_DNA"/>
</dbReference>
<evidence type="ECO:0000313" key="2">
    <source>
        <dbReference type="Proteomes" id="UP000000268"/>
    </source>
</evidence>
<dbReference type="Proteomes" id="UP000000268">
    <property type="component" value="Chromosome"/>
</dbReference>